<keyword evidence="1" id="KW-0472">Membrane</keyword>
<keyword evidence="1" id="KW-0812">Transmembrane</keyword>
<feature type="non-terminal residue" evidence="2">
    <location>
        <position position="88"/>
    </location>
</feature>
<accession>A0A9P5XH15</accession>
<reference evidence="2" key="1">
    <citation type="submission" date="2020-11" db="EMBL/GenBank/DDBJ databases">
        <authorList>
            <consortium name="DOE Joint Genome Institute"/>
            <person name="Ahrendt S."/>
            <person name="Riley R."/>
            <person name="Andreopoulos W."/>
            <person name="Labutti K."/>
            <person name="Pangilinan J."/>
            <person name="Ruiz-Duenas F.J."/>
            <person name="Barrasa J.M."/>
            <person name="Sanchez-Garcia M."/>
            <person name="Camarero S."/>
            <person name="Miyauchi S."/>
            <person name="Serrano A."/>
            <person name="Linde D."/>
            <person name="Babiker R."/>
            <person name="Drula E."/>
            <person name="Ayuso-Fernandez I."/>
            <person name="Pacheco R."/>
            <person name="Padilla G."/>
            <person name="Ferreira P."/>
            <person name="Barriuso J."/>
            <person name="Kellner H."/>
            <person name="Castanera R."/>
            <person name="Alfaro M."/>
            <person name="Ramirez L."/>
            <person name="Pisabarro A.G."/>
            <person name="Kuo A."/>
            <person name="Tritt A."/>
            <person name="Lipzen A."/>
            <person name="He G."/>
            <person name="Yan M."/>
            <person name="Ng V."/>
            <person name="Cullen D."/>
            <person name="Martin F."/>
            <person name="Rosso M.-N."/>
            <person name="Henrissat B."/>
            <person name="Hibbett D."/>
            <person name="Martinez A.T."/>
            <person name="Grigoriev I.V."/>
        </authorList>
    </citation>
    <scope>NUCLEOTIDE SEQUENCE</scope>
    <source>
        <strain evidence="2">MF-IS2</strain>
    </source>
</reference>
<dbReference type="OrthoDB" id="3233375at2759"/>
<evidence type="ECO:0000256" key="1">
    <source>
        <dbReference type="SAM" id="Phobius"/>
    </source>
</evidence>
<feature type="transmembrane region" description="Helical" evidence="1">
    <location>
        <begin position="17"/>
        <end position="39"/>
    </location>
</feature>
<keyword evidence="3" id="KW-1185">Reference proteome</keyword>
<organism evidence="2 3">
    <name type="scientific">Macrolepiota fuliginosa MF-IS2</name>
    <dbReference type="NCBI Taxonomy" id="1400762"/>
    <lineage>
        <taxon>Eukaryota</taxon>
        <taxon>Fungi</taxon>
        <taxon>Dikarya</taxon>
        <taxon>Basidiomycota</taxon>
        <taxon>Agaricomycotina</taxon>
        <taxon>Agaricomycetes</taxon>
        <taxon>Agaricomycetidae</taxon>
        <taxon>Agaricales</taxon>
        <taxon>Agaricineae</taxon>
        <taxon>Agaricaceae</taxon>
        <taxon>Macrolepiota</taxon>
    </lineage>
</organism>
<proteinExistence type="predicted"/>
<protein>
    <recommendedName>
        <fullName evidence="4">Transmembrane protein</fullName>
    </recommendedName>
</protein>
<dbReference type="Proteomes" id="UP000807342">
    <property type="component" value="Unassembled WGS sequence"/>
</dbReference>
<gene>
    <name evidence="2" type="ORF">P691DRAFT_812046</name>
</gene>
<evidence type="ECO:0000313" key="3">
    <source>
        <dbReference type="Proteomes" id="UP000807342"/>
    </source>
</evidence>
<evidence type="ECO:0000313" key="2">
    <source>
        <dbReference type="EMBL" id="KAF9449636.1"/>
    </source>
</evidence>
<dbReference type="EMBL" id="MU151124">
    <property type="protein sequence ID" value="KAF9449636.1"/>
    <property type="molecule type" value="Genomic_DNA"/>
</dbReference>
<keyword evidence="1" id="KW-1133">Transmembrane helix</keyword>
<dbReference type="AlphaFoldDB" id="A0A9P5XH15"/>
<name>A0A9P5XH15_9AGAR</name>
<comment type="caution">
    <text evidence="2">The sequence shown here is derived from an EMBL/GenBank/DDBJ whole genome shotgun (WGS) entry which is preliminary data.</text>
</comment>
<sequence length="88" mass="9700">MRIHNALMALGPWEGRAVAFVLGCGIGVLLRMFWVLSVVTCRSICGDRDDGYIQVAVIEEHLDAEDIAVPPPTYTIVDEKDQVKAKDT</sequence>
<evidence type="ECO:0008006" key="4">
    <source>
        <dbReference type="Google" id="ProtNLM"/>
    </source>
</evidence>